<dbReference type="eggNOG" id="ENOG502ZXY8">
    <property type="taxonomic scope" value="Bacteria"/>
</dbReference>
<accession>H5XY79</accession>
<reference evidence="2 3" key="1">
    <citation type="submission" date="2011-11" db="EMBL/GenBank/DDBJ databases">
        <title>The Noncontiguous Finished genome of Desulfosporosinus youngiae DSM 17734.</title>
        <authorList>
            <consortium name="US DOE Joint Genome Institute (JGI-PGF)"/>
            <person name="Lucas S."/>
            <person name="Han J."/>
            <person name="Lapidus A."/>
            <person name="Cheng J.-F."/>
            <person name="Goodwin L."/>
            <person name="Pitluck S."/>
            <person name="Peters L."/>
            <person name="Ovchinnikova G."/>
            <person name="Lu M."/>
            <person name="Land M.L."/>
            <person name="Hauser L."/>
            <person name="Pester M."/>
            <person name="Spring S."/>
            <person name="Ollivier B."/>
            <person name="Rattei T."/>
            <person name="Klenk H.-P."/>
            <person name="Wagner M."/>
            <person name="Loy A."/>
            <person name="Woyke T.J."/>
        </authorList>
    </citation>
    <scope>NUCLEOTIDE SEQUENCE [LARGE SCALE GENOMIC DNA]</scope>
    <source>
        <strain evidence="2 3">DSM 17734</strain>
    </source>
</reference>
<evidence type="ECO:0000256" key="1">
    <source>
        <dbReference type="SAM" id="Phobius"/>
    </source>
</evidence>
<sequence>MKKQSGIKLRNLVDRATNLKIKDSVVLAAFSGFLGGVAMDISNAFLWRVGKSEVLYGHLGGSVFMKAFRTNRAKNFFLGQIFHWTTSAALAIPFFHFLKHTGKDHHLFKGGVWGLFIWATLYNGGQRVGLYKAKPHLSKSHYAAIWHNVLYGLATSWLMVRCADPSLFDKRIENPETMVSIRNHLTTENNEERIQEIPAFH</sequence>
<dbReference type="STRING" id="768710.DesyoDRAFT_4334"/>
<dbReference type="RefSeq" id="WP_007786151.1">
    <property type="nucleotide sequence ID" value="NZ_CM001441.1"/>
</dbReference>
<organism evidence="2 3">
    <name type="scientific">Desulfosporosinus youngiae DSM 17734</name>
    <dbReference type="NCBI Taxonomy" id="768710"/>
    <lineage>
        <taxon>Bacteria</taxon>
        <taxon>Bacillati</taxon>
        <taxon>Bacillota</taxon>
        <taxon>Clostridia</taxon>
        <taxon>Eubacteriales</taxon>
        <taxon>Desulfitobacteriaceae</taxon>
        <taxon>Desulfosporosinus</taxon>
    </lineage>
</organism>
<keyword evidence="3" id="KW-1185">Reference proteome</keyword>
<dbReference type="AlphaFoldDB" id="H5XY79"/>
<dbReference type="EMBL" id="CM001441">
    <property type="protein sequence ID" value="EHQ91289.1"/>
    <property type="molecule type" value="Genomic_DNA"/>
</dbReference>
<evidence type="ECO:0000313" key="2">
    <source>
        <dbReference type="EMBL" id="EHQ91289.1"/>
    </source>
</evidence>
<feature type="transmembrane region" description="Helical" evidence="1">
    <location>
        <begin position="76"/>
        <end position="95"/>
    </location>
</feature>
<feature type="transmembrane region" description="Helical" evidence="1">
    <location>
        <begin position="25"/>
        <end position="47"/>
    </location>
</feature>
<protein>
    <submittedName>
        <fullName evidence="2">Uncharacterized protein</fullName>
    </submittedName>
</protein>
<proteinExistence type="predicted"/>
<feature type="transmembrane region" description="Helical" evidence="1">
    <location>
        <begin position="107"/>
        <end position="125"/>
    </location>
</feature>
<keyword evidence="1" id="KW-0812">Transmembrane</keyword>
<name>H5XY79_9FIRM</name>
<keyword evidence="1" id="KW-0472">Membrane</keyword>
<dbReference type="Proteomes" id="UP000005104">
    <property type="component" value="Chromosome"/>
</dbReference>
<dbReference type="OrthoDB" id="1798220at2"/>
<dbReference type="HOGENOM" id="CLU_117548_0_0_9"/>
<keyword evidence="1" id="KW-1133">Transmembrane helix</keyword>
<feature type="transmembrane region" description="Helical" evidence="1">
    <location>
        <begin position="145"/>
        <end position="163"/>
    </location>
</feature>
<gene>
    <name evidence="2" type="ORF">DesyoDRAFT_4334</name>
</gene>
<evidence type="ECO:0000313" key="3">
    <source>
        <dbReference type="Proteomes" id="UP000005104"/>
    </source>
</evidence>